<evidence type="ECO:0000256" key="1">
    <source>
        <dbReference type="SAM" id="SignalP"/>
    </source>
</evidence>
<accession>A0A4R6Y7F8</accession>
<feature type="signal peptide" evidence="1">
    <location>
        <begin position="1"/>
        <end position="17"/>
    </location>
</feature>
<evidence type="ECO:0000313" key="3">
    <source>
        <dbReference type="Proteomes" id="UP000294480"/>
    </source>
</evidence>
<dbReference type="RefSeq" id="WP_133620263.1">
    <property type="nucleotide sequence ID" value="NZ_SNZE01000011.1"/>
</dbReference>
<feature type="chain" id="PRO_5020476493" description="Outer membrane protein TolC" evidence="1">
    <location>
        <begin position="18"/>
        <end position="347"/>
    </location>
</feature>
<dbReference type="Proteomes" id="UP000294480">
    <property type="component" value="Unassembled WGS sequence"/>
</dbReference>
<keyword evidence="1" id="KW-0732">Signal</keyword>
<name>A0A4R6Y7F8_9BURK</name>
<sequence>MNKILIAWLMLPFAASANEVDAYCRLTKVQANAQSLVLSAPKVFLSMGSTQSQDNVASMGISQSLSDKIQAKLIEKIADNKCKIYSTNQSIEDSLKFLNNKVLLSQIQAQTPLLIEALNLAEQNLYLEKKLFDSQNGTLRELTEAYRDRDDIRASISFNEQQRSVLQNTPNVDIQNNLKEQIAASEIAKSNIAYLTSKLNTTAGWDVIGSTGLKRELESGTNKAFVSLNMYWSLGEPKSSKAAALVEELTRDYLKQQYDSTGNAFLRLVHSTQGVLAAEKDINTSLMQQIQSNSEMLARVNTISTVEANRARNLLQIKQKVLRANWVASNVKLKELNEWLSINEVNK</sequence>
<evidence type="ECO:0000313" key="2">
    <source>
        <dbReference type="EMBL" id="TDR31263.1"/>
    </source>
</evidence>
<proteinExistence type="predicted"/>
<organism evidence="2 3">
    <name type="scientific">Hydromonas duriensis</name>
    <dbReference type="NCBI Taxonomy" id="1527608"/>
    <lineage>
        <taxon>Bacteria</taxon>
        <taxon>Pseudomonadati</taxon>
        <taxon>Pseudomonadota</taxon>
        <taxon>Betaproteobacteria</taxon>
        <taxon>Burkholderiales</taxon>
        <taxon>Burkholderiaceae</taxon>
        <taxon>Hydromonas</taxon>
    </lineage>
</organism>
<protein>
    <recommendedName>
        <fullName evidence="4">Outer membrane protein TolC</fullName>
    </recommendedName>
</protein>
<dbReference type="AlphaFoldDB" id="A0A4R6Y7F8"/>
<evidence type="ECO:0008006" key="4">
    <source>
        <dbReference type="Google" id="ProtNLM"/>
    </source>
</evidence>
<comment type="caution">
    <text evidence="2">The sequence shown here is derived from an EMBL/GenBank/DDBJ whole genome shotgun (WGS) entry which is preliminary data.</text>
</comment>
<keyword evidence="3" id="KW-1185">Reference proteome</keyword>
<gene>
    <name evidence="2" type="ORF">DFR44_11126</name>
</gene>
<dbReference type="EMBL" id="SNZE01000011">
    <property type="protein sequence ID" value="TDR31263.1"/>
    <property type="molecule type" value="Genomic_DNA"/>
</dbReference>
<reference evidence="2 3" key="1">
    <citation type="submission" date="2019-03" db="EMBL/GenBank/DDBJ databases">
        <title>Genomic Encyclopedia of Type Strains, Phase IV (KMG-IV): sequencing the most valuable type-strain genomes for metagenomic binning, comparative biology and taxonomic classification.</title>
        <authorList>
            <person name="Goeker M."/>
        </authorList>
    </citation>
    <scope>NUCLEOTIDE SEQUENCE [LARGE SCALE GENOMIC DNA]</scope>
    <source>
        <strain evidence="2 3">DSM 102852</strain>
    </source>
</reference>